<gene>
    <name evidence="2" type="ORF">CBA19CS42_12520</name>
</gene>
<accession>A0AA37IA66</accession>
<dbReference type="Pfam" id="PF00196">
    <property type="entry name" value="GerE"/>
    <property type="match status" value="1"/>
</dbReference>
<name>A0AA37IA66_9BURK</name>
<dbReference type="SUPFAM" id="SSF46894">
    <property type="entry name" value="C-terminal effector domain of the bipartite response regulators"/>
    <property type="match status" value="1"/>
</dbReference>
<dbReference type="Proteomes" id="UP001055111">
    <property type="component" value="Unassembled WGS sequence"/>
</dbReference>
<dbReference type="SUPFAM" id="SSF52540">
    <property type="entry name" value="P-loop containing nucleoside triphosphate hydrolases"/>
    <property type="match status" value="1"/>
</dbReference>
<feature type="domain" description="HTH luxR-type" evidence="1">
    <location>
        <begin position="718"/>
        <end position="785"/>
    </location>
</feature>
<dbReference type="GO" id="GO:0003677">
    <property type="term" value="F:DNA binding"/>
    <property type="evidence" value="ECO:0007669"/>
    <property type="project" value="InterPro"/>
</dbReference>
<dbReference type="RefSeq" id="WP_238211897.1">
    <property type="nucleotide sequence ID" value="NZ_BPUS01000003.1"/>
</dbReference>
<dbReference type="PANTHER" id="PTHR47691">
    <property type="entry name" value="REGULATOR-RELATED"/>
    <property type="match status" value="1"/>
</dbReference>
<dbReference type="PROSITE" id="PS50043">
    <property type="entry name" value="HTH_LUXR_2"/>
    <property type="match status" value="1"/>
</dbReference>
<evidence type="ECO:0000259" key="1">
    <source>
        <dbReference type="PROSITE" id="PS50043"/>
    </source>
</evidence>
<protein>
    <submittedName>
        <fullName evidence="2">ATPase</fullName>
    </submittedName>
</protein>
<dbReference type="Gene3D" id="1.25.40.10">
    <property type="entry name" value="Tetratricopeptide repeat domain"/>
    <property type="match status" value="1"/>
</dbReference>
<dbReference type="InterPro" id="IPR000792">
    <property type="entry name" value="Tscrpt_reg_LuxR_C"/>
</dbReference>
<reference evidence="2" key="1">
    <citation type="submission" date="2022-09" db="EMBL/GenBank/DDBJ databases">
        <title>Isolation and characterization of 3-chlorobenzoate degrading bacteria from soils in Shizuoka.</title>
        <authorList>
            <person name="Ifat A."/>
            <person name="Ogawa N."/>
            <person name="Kimbara K."/>
            <person name="Moriuchi R."/>
            <person name="Dohra H."/>
            <person name="Shintani M."/>
        </authorList>
    </citation>
    <scope>NUCLEOTIDE SEQUENCE</scope>
    <source>
        <strain evidence="2">19CS4-2</strain>
    </source>
</reference>
<dbReference type="GO" id="GO:0006355">
    <property type="term" value="P:regulation of DNA-templated transcription"/>
    <property type="evidence" value="ECO:0007669"/>
    <property type="project" value="InterPro"/>
</dbReference>
<organism evidence="2 3">
    <name type="scientific">Caballeronia novacaledonica</name>
    <dbReference type="NCBI Taxonomy" id="1544861"/>
    <lineage>
        <taxon>Bacteria</taxon>
        <taxon>Pseudomonadati</taxon>
        <taxon>Pseudomonadota</taxon>
        <taxon>Betaproteobacteria</taxon>
        <taxon>Burkholderiales</taxon>
        <taxon>Burkholderiaceae</taxon>
        <taxon>Caballeronia</taxon>
    </lineage>
</organism>
<dbReference type="InterPro" id="IPR011990">
    <property type="entry name" value="TPR-like_helical_dom_sf"/>
</dbReference>
<dbReference type="Gene3D" id="1.10.10.10">
    <property type="entry name" value="Winged helix-like DNA-binding domain superfamily/Winged helix DNA-binding domain"/>
    <property type="match status" value="1"/>
</dbReference>
<proteinExistence type="predicted"/>
<dbReference type="InterPro" id="IPR016032">
    <property type="entry name" value="Sig_transdc_resp-reg_C-effctor"/>
</dbReference>
<comment type="caution">
    <text evidence="2">The sequence shown here is derived from an EMBL/GenBank/DDBJ whole genome shotgun (WGS) entry which is preliminary data.</text>
</comment>
<dbReference type="InterPro" id="IPR049945">
    <property type="entry name" value="AAA_22"/>
</dbReference>
<dbReference type="InterPro" id="IPR036388">
    <property type="entry name" value="WH-like_DNA-bd_sf"/>
</dbReference>
<dbReference type="PANTHER" id="PTHR47691:SF3">
    <property type="entry name" value="HTH-TYPE TRANSCRIPTIONAL REGULATOR RV0890C-RELATED"/>
    <property type="match status" value="1"/>
</dbReference>
<dbReference type="EMBL" id="BPUS01000003">
    <property type="protein sequence ID" value="GJH25342.1"/>
    <property type="molecule type" value="Genomic_DNA"/>
</dbReference>
<dbReference type="Pfam" id="PF13401">
    <property type="entry name" value="AAA_22"/>
    <property type="match status" value="1"/>
</dbReference>
<dbReference type="PRINTS" id="PR00038">
    <property type="entry name" value="HTHLUXR"/>
</dbReference>
<dbReference type="SUPFAM" id="SSF48452">
    <property type="entry name" value="TPR-like"/>
    <property type="match status" value="1"/>
</dbReference>
<dbReference type="AlphaFoldDB" id="A0AA37IA66"/>
<dbReference type="Gene3D" id="3.40.50.300">
    <property type="entry name" value="P-loop containing nucleotide triphosphate hydrolases"/>
    <property type="match status" value="1"/>
</dbReference>
<dbReference type="SMART" id="SM00421">
    <property type="entry name" value="HTH_LUXR"/>
    <property type="match status" value="1"/>
</dbReference>
<dbReference type="CDD" id="cd06170">
    <property type="entry name" value="LuxR_C_like"/>
    <property type="match status" value="1"/>
</dbReference>
<dbReference type="InterPro" id="IPR027417">
    <property type="entry name" value="P-loop_NTPase"/>
</dbReference>
<dbReference type="PRINTS" id="PR00364">
    <property type="entry name" value="DISEASERSIST"/>
</dbReference>
<evidence type="ECO:0000313" key="3">
    <source>
        <dbReference type="Proteomes" id="UP001055111"/>
    </source>
</evidence>
<dbReference type="GO" id="GO:0016887">
    <property type="term" value="F:ATP hydrolysis activity"/>
    <property type="evidence" value="ECO:0007669"/>
    <property type="project" value="InterPro"/>
</dbReference>
<evidence type="ECO:0000313" key="2">
    <source>
        <dbReference type="EMBL" id="GJH25342.1"/>
    </source>
</evidence>
<sequence length="789" mass="84497">MPSPDQGNLPAEVSSFIGRTAELEEARALLVSTRLLTLIGSGGVGKTRLAKQIAAEHRQAFRDGVWFVDLTDITDGDLLPSVIGARLGLFHTPTETAGDLAGHLRGQHLLLVVDNCEHLIEPVAVLLHDLLAAASGLRVLATSRQVLGVTGERVLPIPPLAAPPADEAAANRTGAAPAGAASPAIPDAVSLFADRAAAALPGFVIDHSNRDLLHRICHRLEGIPLAIELAAARLRAFSLDMILERLDGSLRALASTLRTTPERHRTLESTVAWSYELCSAPEQVLWARLSVFADGFTVDAVEDVCSGGPILREQIFDLLTGLVDKSILTREGGSGGGPSRLKMLGLLREFGIERLRKAGEEAQFRRHHRDYFCALARHGQTAYFSPREMEWARRVRDEHANLRAAAEYCAELHDHASVMAIVAPLQLFRVGASYVVEEYRWLASALEHDRTPSETRARALVACSYAASLMGNGDEAEQRAREAADLADALNLPGVAADAACGIARASFHGGDRARTLRLSEAAVALCIASGNLAGACDALYRAAVTALGMHDDRAAEFARASLALAQEHGSPYRIASGLWIDGFCLWRAGDHQFASARLREALPLYEARGFIEGIAMCCEGLALTAAALGQAEHAATLKGAAHAAWRRAAAPFPQAVVRSLGTDVVDEQIRKALGEERYRAAFNHGAAFSVTEAARYAVGDAPGLTLTQAPARRPADAAKALVAEGLTRREAEVAALIAEGLSNRQIAERLVIAQRTAEGHVERILAKLGFRSRASVASWVVKRQRIPE</sequence>